<dbReference type="InterPro" id="IPR050474">
    <property type="entry name" value="Hel308_SKI2-like"/>
</dbReference>
<evidence type="ECO:0000256" key="2">
    <source>
        <dbReference type="ARBA" id="ARBA00022801"/>
    </source>
</evidence>
<evidence type="ECO:0000259" key="5">
    <source>
        <dbReference type="PROSITE" id="PS51194"/>
    </source>
</evidence>
<dbReference type="Pfam" id="PF00271">
    <property type="entry name" value="Helicase_C"/>
    <property type="match status" value="1"/>
</dbReference>
<accession>A0AAV0BHL6</accession>
<protein>
    <submittedName>
        <fullName evidence="6">ATP-dependent DNA helicase mer3</fullName>
    </submittedName>
</protein>
<keyword evidence="4" id="KW-0067">ATP-binding</keyword>
<evidence type="ECO:0000256" key="3">
    <source>
        <dbReference type="ARBA" id="ARBA00022806"/>
    </source>
</evidence>
<dbReference type="SMART" id="SM00490">
    <property type="entry name" value="HELICc"/>
    <property type="match status" value="1"/>
</dbReference>
<dbReference type="PROSITE" id="PS51194">
    <property type="entry name" value="HELICASE_CTER"/>
    <property type="match status" value="1"/>
</dbReference>
<gene>
    <name evidence="6" type="ORF">PPACK8108_LOCUS19510</name>
</gene>
<reference evidence="6" key="1">
    <citation type="submission" date="2022-06" db="EMBL/GenBank/DDBJ databases">
        <authorList>
            <consortium name="SYNGENTA / RWTH Aachen University"/>
        </authorList>
    </citation>
    <scope>NUCLEOTIDE SEQUENCE</scope>
</reference>
<dbReference type="GO" id="GO:0000712">
    <property type="term" value="P:resolution of meiotic recombination intermediates"/>
    <property type="evidence" value="ECO:0007669"/>
    <property type="project" value="TreeGrafter"/>
</dbReference>
<sequence length="116" mass="12751">MGKFADKNLEDLSQKGIGIHYTGLEQLDRKQVEESFLSGRTKVLCTTPTLYVGVNLPARCVIIGGTRSFKGANIKLTDGFEDYSKLDFAQMMGRAGRPQFDTEGVAVIMTSQVDKV</sequence>
<evidence type="ECO:0000313" key="7">
    <source>
        <dbReference type="Proteomes" id="UP001153365"/>
    </source>
</evidence>
<keyword evidence="1" id="KW-0547">Nucleotide-binding</keyword>
<keyword evidence="2" id="KW-0378">Hydrolase</keyword>
<dbReference type="GO" id="GO:0016787">
    <property type="term" value="F:hydrolase activity"/>
    <property type="evidence" value="ECO:0007669"/>
    <property type="project" value="UniProtKB-KW"/>
</dbReference>
<dbReference type="GO" id="GO:0003678">
    <property type="term" value="F:DNA helicase activity"/>
    <property type="evidence" value="ECO:0007669"/>
    <property type="project" value="TreeGrafter"/>
</dbReference>
<keyword evidence="3 6" id="KW-0347">Helicase</keyword>
<comment type="caution">
    <text evidence="6">The sequence shown here is derived from an EMBL/GenBank/DDBJ whole genome shotgun (WGS) entry which is preliminary data.</text>
</comment>
<dbReference type="InterPro" id="IPR001650">
    <property type="entry name" value="Helicase_C-like"/>
</dbReference>
<dbReference type="GO" id="GO:0005634">
    <property type="term" value="C:nucleus"/>
    <property type="evidence" value="ECO:0007669"/>
    <property type="project" value="TreeGrafter"/>
</dbReference>
<proteinExistence type="predicted"/>
<dbReference type="AlphaFoldDB" id="A0AAV0BHL6"/>
<keyword evidence="7" id="KW-1185">Reference proteome</keyword>
<dbReference type="SUPFAM" id="SSF52540">
    <property type="entry name" value="P-loop containing nucleoside triphosphate hydrolases"/>
    <property type="match status" value="1"/>
</dbReference>
<dbReference type="Proteomes" id="UP001153365">
    <property type="component" value="Unassembled WGS sequence"/>
</dbReference>
<evidence type="ECO:0000313" key="6">
    <source>
        <dbReference type="EMBL" id="CAH7685040.1"/>
    </source>
</evidence>
<evidence type="ECO:0000256" key="1">
    <source>
        <dbReference type="ARBA" id="ARBA00022741"/>
    </source>
</evidence>
<dbReference type="GO" id="GO:0005524">
    <property type="term" value="F:ATP binding"/>
    <property type="evidence" value="ECO:0007669"/>
    <property type="project" value="UniProtKB-KW"/>
</dbReference>
<dbReference type="InterPro" id="IPR027417">
    <property type="entry name" value="P-loop_NTPase"/>
</dbReference>
<evidence type="ECO:0000256" key="4">
    <source>
        <dbReference type="ARBA" id="ARBA00022840"/>
    </source>
</evidence>
<organism evidence="6 7">
    <name type="scientific">Phakopsora pachyrhizi</name>
    <name type="common">Asian soybean rust disease fungus</name>
    <dbReference type="NCBI Taxonomy" id="170000"/>
    <lineage>
        <taxon>Eukaryota</taxon>
        <taxon>Fungi</taxon>
        <taxon>Dikarya</taxon>
        <taxon>Basidiomycota</taxon>
        <taxon>Pucciniomycotina</taxon>
        <taxon>Pucciniomycetes</taxon>
        <taxon>Pucciniales</taxon>
        <taxon>Phakopsoraceae</taxon>
        <taxon>Phakopsora</taxon>
    </lineage>
</organism>
<dbReference type="Gene3D" id="3.40.50.300">
    <property type="entry name" value="P-loop containing nucleotide triphosphate hydrolases"/>
    <property type="match status" value="1"/>
</dbReference>
<dbReference type="EMBL" id="CALTRL010005704">
    <property type="protein sequence ID" value="CAH7685040.1"/>
    <property type="molecule type" value="Genomic_DNA"/>
</dbReference>
<name>A0AAV0BHL6_PHAPC</name>
<dbReference type="PANTHER" id="PTHR47961">
    <property type="entry name" value="DNA POLYMERASE THETA, PUTATIVE (AFU_ORTHOLOGUE AFUA_1G05260)-RELATED"/>
    <property type="match status" value="1"/>
</dbReference>
<dbReference type="PANTHER" id="PTHR47961:SF4">
    <property type="entry name" value="ACTIVATING SIGNAL COINTEGRATOR 1 COMPLEX SUBUNIT 3"/>
    <property type="match status" value="1"/>
</dbReference>
<feature type="domain" description="Helicase C-terminal" evidence="5">
    <location>
        <begin position="1"/>
        <end position="116"/>
    </location>
</feature>